<dbReference type="AlphaFoldDB" id="A0AAD3DAU7"/>
<protein>
    <recommendedName>
        <fullName evidence="2">Swiss Army Knife protein DSP-PTPase phosphatase domain-containing protein</fullName>
    </recommendedName>
</protein>
<reference evidence="3 4" key="1">
    <citation type="journal article" date="2021" name="Sci. Rep.">
        <title>The genome of the diatom Chaetoceros tenuissimus carries an ancient integrated fragment of an extant virus.</title>
        <authorList>
            <person name="Hongo Y."/>
            <person name="Kimura K."/>
            <person name="Takaki Y."/>
            <person name="Yoshida Y."/>
            <person name="Baba S."/>
            <person name="Kobayashi G."/>
            <person name="Nagasaki K."/>
            <person name="Hano T."/>
            <person name="Tomaru Y."/>
        </authorList>
    </citation>
    <scope>NUCLEOTIDE SEQUENCE [LARGE SCALE GENOMIC DNA]</scope>
    <source>
        <strain evidence="3 4">NIES-3715</strain>
    </source>
</reference>
<dbReference type="InterPro" id="IPR029021">
    <property type="entry name" value="Prot-tyrosine_phosphatase-like"/>
</dbReference>
<keyword evidence="4" id="KW-1185">Reference proteome</keyword>
<dbReference type="Gene3D" id="3.90.190.10">
    <property type="entry name" value="Protein tyrosine phosphatase superfamily"/>
    <property type="match status" value="1"/>
</dbReference>
<evidence type="ECO:0000256" key="1">
    <source>
        <dbReference type="ARBA" id="ARBA00022801"/>
    </source>
</evidence>
<organism evidence="3 4">
    <name type="scientific">Chaetoceros tenuissimus</name>
    <dbReference type="NCBI Taxonomy" id="426638"/>
    <lineage>
        <taxon>Eukaryota</taxon>
        <taxon>Sar</taxon>
        <taxon>Stramenopiles</taxon>
        <taxon>Ochrophyta</taxon>
        <taxon>Bacillariophyta</taxon>
        <taxon>Coscinodiscophyceae</taxon>
        <taxon>Chaetocerotophycidae</taxon>
        <taxon>Chaetocerotales</taxon>
        <taxon>Chaetocerotaceae</taxon>
        <taxon>Chaetoceros</taxon>
    </lineage>
</organism>
<evidence type="ECO:0000313" key="4">
    <source>
        <dbReference type="Proteomes" id="UP001054902"/>
    </source>
</evidence>
<keyword evidence="1" id="KW-0378">Hydrolase</keyword>
<dbReference type="Proteomes" id="UP001054902">
    <property type="component" value="Unassembled WGS sequence"/>
</dbReference>
<name>A0AAD3DAU7_9STRA</name>
<evidence type="ECO:0000313" key="3">
    <source>
        <dbReference type="EMBL" id="GFH61122.1"/>
    </source>
</evidence>
<dbReference type="InterPro" id="IPR057023">
    <property type="entry name" value="PTP-SAK"/>
</dbReference>
<accession>A0AAD3DAU7</accession>
<dbReference type="Pfam" id="PF22784">
    <property type="entry name" value="PTP-SAK"/>
    <property type="match status" value="1"/>
</dbReference>
<feature type="domain" description="Swiss Army Knife protein DSP-PTPase phosphatase" evidence="2">
    <location>
        <begin position="156"/>
        <end position="245"/>
    </location>
</feature>
<dbReference type="EMBL" id="BLLK01000071">
    <property type="protein sequence ID" value="GFH61122.1"/>
    <property type="molecule type" value="Genomic_DNA"/>
</dbReference>
<proteinExistence type="predicted"/>
<sequence>MPFGSSMTKKKILKQAICVRNKLKFDVKTKEDNIRLPTSKQLYYLSTYKQNYGTRGFCNWLIPNHVIIGQYPGCTPESYGPEQREVDLHVNKMVCDANVRLFCSLQSEVPSQDDYDAWKLVNGKMKLPVGGGRDDFPEYFSHYAPLVDSALKLNSIQENVSYIHAPIIDLNTPSSDSLLLLLSSILTNLEQDDKAIYIHCWGGRGRAGLVGSCLLSLLYPELDPDSCLEWVQRGYDTRDGAKSMPLGLRKSPQTSSQRDFVKRFILD</sequence>
<dbReference type="SUPFAM" id="SSF52799">
    <property type="entry name" value="(Phosphotyrosine protein) phosphatases II"/>
    <property type="match status" value="1"/>
</dbReference>
<dbReference type="GO" id="GO:0016791">
    <property type="term" value="F:phosphatase activity"/>
    <property type="evidence" value="ECO:0007669"/>
    <property type="project" value="UniProtKB-ARBA"/>
</dbReference>
<comment type="caution">
    <text evidence="3">The sequence shown here is derived from an EMBL/GenBank/DDBJ whole genome shotgun (WGS) entry which is preliminary data.</text>
</comment>
<gene>
    <name evidence="3" type="ORF">CTEN210_17598</name>
</gene>
<evidence type="ECO:0000259" key="2">
    <source>
        <dbReference type="Pfam" id="PF22784"/>
    </source>
</evidence>